<evidence type="ECO:0000313" key="2">
    <source>
        <dbReference type="EMBL" id="KZV36030.1"/>
    </source>
</evidence>
<protein>
    <submittedName>
        <fullName evidence="2">Uncharacterized protein</fullName>
    </submittedName>
</protein>
<evidence type="ECO:0000256" key="1">
    <source>
        <dbReference type="SAM" id="MobiDB-lite"/>
    </source>
</evidence>
<organism evidence="2 3">
    <name type="scientific">Dorcoceras hygrometricum</name>
    <dbReference type="NCBI Taxonomy" id="472368"/>
    <lineage>
        <taxon>Eukaryota</taxon>
        <taxon>Viridiplantae</taxon>
        <taxon>Streptophyta</taxon>
        <taxon>Embryophyta</taxon>
        <taxon>Tracheophyta</taxon>
        <taxon>Spermatophyta</taxon>
        <taxon>Magnoliopsida</taxon>
        <taxon>eudicotyledons</taxon>
        <taxon>Gunneridae</taxon>
        <taxon>Pentapetalae</taxon>
        <taxon>asterids</taxon>
        <taxon>lamiids</taxon>
        <taxon>Lamiales</taxon>
        <taxon>Gesneriaceae</taxon>
        <taxon>Didymocarpoideae</taxon>
        <taxon>Trichosporeae</taxon>
        <taxon>Loxocarpinae</taxon>
        <taxon>Dorcoceras</taxon>
    </lineage>
</organism>
<dbReference type="EMBL" id="KV003951">
    <property type="protein sequence ID" value="KZV36030.1"/>
    <property type="molecule type" value="Genomic_DNA"/>
</dbReference>
<dbReference type="AlphaFoldDB" id="A0A2Z7BUY2"/>
<dbReference type="Proteomes" id="UP000250235">
    <property type="component" value="Unassembled WGS sequence"/>
</dbReference>
<feature type="compositionally biased region" description="Gly residues" evidence="1">
    <location>
        <begin position="118"/>
        <end position="129"/>
    </location>
</feature>
<name>A0A2Z7BUY2_9LAMI</name>
<reference evidence="2 3" key="1">
    <citation type="journal article" date="2015" name="Proc. Natl. Acad. Sci. U.S.A.">
        <title>The resurrection genome of Boea hygrometrica: A blueprint for survival of dehydration.</title>
        <authorList>
            <person name="Xiao L."/>
            <person name="Yang G."/>
            <person name="Zhang L."/>
            <person name="Yang X."/>
            <person name="Zhao S."/>
            <person name="Ji Z."/>
            <person name="Zhou Q."/>
            <person name="Hu M."/>
            <person name="Wang Y."/>
            <person name="Chen M."/>
            <person name="Xu Y."/>
            <person name="Jin H."/>
            <person name="Xiao X."/>
            <person name="Hu G."/>
            <person name="Bao F."/>
            <person name="Hu Y."/>
            <person name="Wan P."/>
            <person name="Li L."/>
            <person name="Deng X."/>
            <person name="Kuang T."/>
            <person name="Xiang C."/>
            <person name="Zhu J.K."/>
            <person name="Oliver M.J."/>
            <person name="He Y."/>
        </authorList>
    </citation>
    <scope>NUCLEOTIDE SEQUENCE [LARGE SCALE GENOMIC DNA]</scope>
    <source>
        <strain evidence="3">cv. XS01</strain>
    </source>
</reference>
<evidence type="ECO:0000313" key="3">
    <source>
        <dbReference type="Proteomes" id="UP000250235"/>
    </source>
</evidence>
<sequence>MAGPLAIRETPRAACVCAASCVPFSWFMLPRATMVGSRAGQVRTGWTWGWSSRWDSGQADRSWTAEGQVWQLSHCGRYRQSGPRPEMRLLRQPALEGLTRYARTDSPRRIGRKRFSGEDGGGAHGGGGGVREERGGGF</sequence>
<feature type="region of interest" description="Disordered" evidence="1">
    <location>
        <begin position="108"/>
        <end position="138"/>
    </location>
</feature>
<gene>
    <name evidence="2" type="ORF">F511_31453</name>
</gene>
<proteinExistence type="predicted"/>
<keyword evidence="3" id="KW-1185">Reference proteome</keyword>
<accession>A0A2Z7BUY2</accession>